<reference evidence="5" key="1">
    <citation type="journal article" date="2019" name="Int. J. Syst. Evol. Microbiol.">
        <title>The Global Catalogue of Microorganisms (GCM) 10K type strain sequencing project: providing services to taxonomists for standard genome sequencing and annotation.</title>
        <authorList>
            <consortium name="The Broad Institute Genomics Platform"/>
            <consortium name="The Broad Institute Genome Sequencing Center for Infectious Disease"/>
            <person name="Wu L."/>
            <person name="Ma J."/>
        </authorList>
    </citation>
    <scope>NUCLEOTIDE SEQUENCE [LARGE SCALE GENOMIC DNA]</scope>
    <source>
        <strain evidence="5">KCTC 22558</strain>
    </source>
</reference>
<dbReference type="Gene3D" id="2.60.40.3650">
    <property type="match status" value="1"/>
</dbReference>
<dbReference type="Gene3D" id="1.10.390.10">
    <property type="entry name" value="Neutral Protease Domain 2"/>
    <property type="match status" value="1"/>
</dbReference>
<dbReference type="PIRSF" id="PIRSF016493">
    <property type="entry name" value="Glycyl_aminpptds"/>
    <property type="match status" value="1"/>
</dbReference>
<dbReference type="InterPro" id="IPR027268">
    <property type="entry name" value="Peptidase_M4/M1_CTD_sf"/>
</dbReference>
<organism evidence="4 5">
    <name type="scientific">Cognatilysobacter xinjiangensis</name>
    <dbReference type="NCBI Taxonomy" id="546892"/>
    <lineage>
        <taxon>Bacteria</taxon>
        <taxon>Pseudomonadati</taxon>
        <taxon>Pseudomonadota</taxon>
        <taxon>Gammaproteobacteria</taxon>
        <taxon>Lysobacterales</taxon>
        <taxon>Lysobacteraceae</taxon>
        <taxon>Cognatilysobacter</taxon>
    </lineage>
</organism>
<evidence type="ECO:0000313" key="5">
    <source>
        <dbReference type="Proteomes" id="UP000643403"/>
    </source>
</evidence>
<proteinExistence type="predicted"/>
<evidence type="ECO:0000259" key="3">
    <source>
        <dbReference type="Pfam" id="PF17899"/>
    </source>
</evidence>
<dbReference type="Pfam" id="PF17899">
    <property type="entry name" value="Peptidase_M61_N"/>
    <property type="match status" value="1"/>
</dbReference>
<dbReference type="InterPro" id="IPR040756">
    <property type="entry name" value="Peptidase_M61_N"/>
</dbReference>
<dbReference type="RefSeq" id="WP_229790754.1">
    <property type="nucleotide sequence ID" value="NZ_BMXY01000002.1"/>
</dbReference>
<dbReference type="Pfam" id="PF05299">
    <property type="entry name" value="Peptidase_M61"/>
    <property type="match status" value="1"/>
</dbReference>
<comment type="caution">
    <text evidence="4">The sequence shown here is derived from an EMBL/GenBank/DDBJ whole genome shotgun (WGS) entry which is preliminary data.</text>
</comment>
<name>A0ABQ3C264_9GAMM</name>
<dbReference type="InterPro" id="IPR007963">
    <property type="entry name" value="Peptidase_M61_catalytic"/>
</dbReference>
<dbReference type="InterPro" id="IPR024191">
    <property type="entry name" value="Peptidase_M61"/>
</dbReference>
<feature type="domain" description="Peptidase M61 N-terminal" evidence="3">
    <location>
        <begin position="53"/>
        <end position="224"/>
    </location>
</feature>
<dbReference type="SUPFAM" id="SSF50156">
    <property type="entry name" value="PDZ domain-like"/>
    <property type="match status" value="1"/>
</dbReference>
<keyword evidence="5" id="KW-1185">Reference proteome</keyword>
<feature type="domain" description="Peptidase M61 catalytic" evidence="2">
    <location>
        <begin position="320"/>
        <end position="437"/>
    </location>
</feature>
<sequence length="644" mass="70943">MPRPARRLLPLLCAAAFAAMPVFAQTGAHGAHPLSSPQVPLPADTSYPGTVSITVDATDLARRIVRIREEIPAQPGRLTLLYPQWLPGNHGPSGPIDKLAGFAFTANGQKLAWTRDPLNVYAFHLDVPAGATSVVAEYQYLTPSDTSQGRVVMTPNLVNLQWNALVLYPAGHYASRIDTAATVKYPAGFTAATALDVASKQGDTVTYRNVPLDILVDSPVFAGRYSKVIDLAPGAKVPVRLNVFADEAKYLEAKPEQIAAHRRMVEQAVKLYGAQHYDHYDFLFSLSGQMSGIGLEHQRSSENGEDPEYFTGYDAKSGFSDLLAHEYTHSWNGKYRRGADLWTPNYNVPMQDSLLWVYEGQTQYWGNVLTGRAGMRTPQASMDALALTAATYAENRPGLSWRGVQDTTNDPIIAQRRPKSYRNYQLSEDYYSGGQMIWLEADARIRAKTGGRKSLDDFARAFFGVNDGEWKVQNTYTFEDVVRTLDGIVKDDWSTFLRDRLDGRVPLTGGLDAAGWRLVFKDEPNALAQASGKSGNADFVYSIGLSIGKDGKVADVRWDSPAFNAGIGTGMTIVAVDDREYSKDVLVDAIKAAKGGSAPIRLMVKTFDRYQTIPVDYHDGLRYPHLERIPGKTDLLTAIYAPKR</sequence>
<evidence type="ECO:0000259" key="2">
    <source>
        <dbReference type="Pfam" id="PF05299"/>
    </source>
</evidence>
<evidence type="ECO:0000313" key="4">
    <source>
        <dbReference type="EMBL" id="GGZ64330.1"/>
    </source>
</evidence>
<feature type="chain" id="PRO_5046337940" evidence="1">
    <location>
        <begin position="25"/>
        <end position="644"/>
    </location>
</feature>
<evidence type="ECO:0000256" key="1">
    <source>
        <dbReference type="SAM" id="SignalP"/>
    </source>
</evidence>
<feature type="signal peptide" evidence="1">
    <location>
        <begin position="1"/>
        <end position="24"/>
    </location>
</feature>
<accession>A0ABQ3C264</accession>
<keyword evidence="1" id="KW-0732">Signal</keyword>
<dbReference type="Proteomes" id="UP000643403">
    <property type="component" value="Unassembled WGS sequence"/>
</dbReference>
<dbReference type="EMBL" id="BMXY01000002">
    <property type="protein sequence ID" value="GGZ64330.1"/>
    <property type="molecule type" value="Genomic_DNA"/>
</dbReference>
<dbReference type="InterPro" id="IPR036034">
    <property type="entry name" value="PDZ_sf"/>
</dbReference>
<gene>
    <name evidence="4" type="ORF">GCM10008101_17440</name>
</gene>
<protein>
    <submittedName>
        <fullName evidence="4">Peptidase M61</fullName>
    </submittedName>
</protein>